<protein>
    <submittedName>
        <fullName evidence="2">Helix-turn-helix protein</fullName>
    </submittedName>
</protein>
<dbReference type="InterPro" id="IPR001387">
    <property type="entry name" value="Cro/C1-type_HTH"/>
</dbReference>
<evidence type="ECO:0000259" key="1">
    <source>
        <dbReference type="PROSITE" id="PS50943"/>
    </source>
</evidence>
<sequence>MRLATLRRWRGMTQAQLAGLSGVTTSYISMLENGRRLLDRRSHISSLAAALEVSETDLVGGPHLTPDAEQARPHTVIPPLETALTTNRLHDAVVVEARPLGELARLVRETTTLQRQANYIALVDSLPNLLDELHFHVSHGREHEQRQALDLLIETCSTATMTAKHLGYPQLAHIAATRAVEAAHVLDTPVYRARADYLRIQTLTHGRHGWERNLHVASQTADRLQELRRGDAMSLCPLGMVTLTAGLAAASALREQEAYNWLEEAEALARHVPNSPKSNWGSFSMENVRIWRVAIQVELQTPPKQVRSSAYEVDIDRFWNSRIAALHADVGRALARDPSTGDDAVPWLSQAERYAPQAIRNNARVHEAVSVLTERARRNASGRALRGMAARMGVPH</sequence>
<dbReference type="Pfam" id="PF13560">
    <property type="entry name" value="HTH_31"/>
    <property type="match status" value="1"/>
</dbReference>
<organism evidence="2 3">
    <name type="scientific">Haloactinospora alba</name>
    <dbReference type="NCBI Taxonomy" id="405555"/>
    <lineage>
        <taxon>Bacteria</taxon>
        <taxon>Bacillati</taxon>
        <taxon>Actinomycetota</taxon>
        <taxon>Actinomycetes</taxon>
        <taxon>Streptosporangiales</taxon>
        <taxon>Nocardiopsidaceae</taxon>
        <taxon>Haloactinospora</taxon>
    </lineage>
</organism>
<dbReference type="RefSeq" id="WP_281288318.1">
    <property type="nucleotide sequence ID" value="NZ_VFQC01000001.1"/>
</dbReference>
<dbReference type="Gene3D" id="1.10.260.40">
    <property type="entry name" value="lambda repressor-like DNA-binding domains"/>
    <property type="match status" value="1"/>
</dbReference>
<dbReference type="Proteomes" id="UP000317422">
    <property type="component" value="Unassembled WGS sequence"/>
</dbReference>
<evidence type="ECO:0000313" key="3">
    <source>
        <dbReference type="Proteomes" id="UP000317422"/>
    </source>
</evidence>
<feature type="domain" description="HTH cro/C1-type" evidence="1">
    <location>
        <begin position="3"/>
        <end position="58"/>
    </location>
</feature>
<dbReference type="SUPFAM" id="SSF47413">
    <property type="entry name" value="lambda repressor-like DNA-binding domains"/>
    <property type="match status" value="1"/>
</dbReference>
<accession>A0A543NNV5</accession>
<evidence type="ECO:0000313" key="2">
    <source>
        <dbReference type="EMBL" id="TQN33505.1"/>
    </source>
</evidence>
<dbReference type="EMBL" id="VFQC01000001">
    <property type="protein sequence ID" value="TQN33505.1"/>
    <property type="molecule type" value="Genomic_DNA"/>
</dbReference>
<dbReference type="PROSITE" id="PS50943">
    <property type="entry name" value="HTH_CROC1"/>
    <property type="match status" value="1"/>
</dbReference>
<dbReference type="AlphaFoldDB" id="A0A543NNV5"/>
<dbReference type="GO" id="GO:0003677">
    <property type="term" value="F:DNA binding"/>
    <property type="evidence" value="ECO:0007669"/>
    <property type="project" value="InterPro"/>
</dbReference>
<dbReference type="InterPro" id="IPR010982">
    <property type="entry name" value="Lambda_DNA-bd_dom_sf"/>
</dbReference>
<name>A0A543NNV5_9ACTN</name>
<dbReference type="SMART" id="SM00530">
    <property type="entry name" value="HTH_XRE"/>
    <property type="match status" value="1"/>
</dbReference>
<dbReference type="CDD" id="cd00093">
    <property type="entry name" value="HTH_XRE"/>
    <property type="match status" value="1"/>
</dbReference>
<reference evidence="2 3" key="1">
    <citation type="submission" date="2019-06" db="EMBL/GenBank/DDBJ databases">
        <title>Sequencing the genomes of 1000 actinobacteria strains.</title>
        <authorList>
            <person name="Klenk H.-P."/>
        </authorList>
    </citation>
    <scope>NUCLEOTIDE SEQUENCE [LARGE SCALE GENOMIC DNA]</scope>
    <source>
        <strain evidence="2 3">DSM 45015</strain>
    </source>
</reference>
<gene>
    <name evidence="2" type="ORF">FHX37_3526</name>
</gene>
<keyword evidence="3" id="KW-1185">Reference proteome</keyword>
<proteinExistence type="predicted"/>
<comment type="caution">
    <text evidence="2">The sequence shown here is derived from an EMBL/GenBank/DDBJ whole genome shotgun (WGS) entry which is preliminary data.</text>
</comment>